<dbReference type="AlphaFoldDB" id="A0A699ZI92"/>
<organism evidence="1 2">
    <name type="scientific">Haematococcus lacustris</name>
    <name type="common">Green alga</name>
    <name type="synonym">Haematococcus pluvialis</name>
    <dbReference type="NCBI Taxonomy" id="44745"/>
    <lineage>
        <taxon>Eukaryota</taxon>
        <taxon>Viridiplantae</taxon>
        <taxon>Chlorophyta</taxon>
        <taxon>core chlorophytes</taxon>
        <taxon>Chlorophyceae</taxon>
        <taxon>CS clade</taxon>
        <taxon>Chlamydomonadales</taxon>
        <taxon>Haematococcaceae</taxon>
        <taxon>Haematococcus</taxon>
    </lineage>
</organism>
<dbReference type="Proteomes" id="UP000485058">
    <property type="component" value="Unassembled WGS sequence"/>
</dbReference>
<feature type="non-terminal residue" evidence="1">
    <location>
        <position position="1"/>
    </location>
</feature>
<dbReference type="EMBL" id="BLLF01001945">
    <property type="protein sequence ID" value="GFH21991.1"/>
    <property type="molecule type" value="Genomic_DNA"/>
</dbReference>
<proteinExistence type="predicted"/>
<name>A0A699ZI92_HAELA</name>
<reference evidence="1 2" key="1">
    <citation type="submission" date="2020-02" db="EMBL/GenBank/DDBJ databases">
        <title>Draft genome sequence of Haematococcus lacustris strain NIES-144.</title>
        <authorList>
            <person name="Morimoto D."/>
            <person name="Nakagawa S."/>
            <person name="Yoshida T."/>
            <person name="Sawayama S."/>
        </authorList>
    </citation>
    <scope>NUCLEOTIDE SEQUENCE [LARGE SCALE GENOMIC DNA]</scope>
    <source>
        <strain evidence="1 2">NIES-144</strain>
    </source>
</reference>
<keyword evidence="2" id="KW-1185">Reference proteome</keyword>
<sequence length="228" mass="24668">MEPARDPRPPCRLVLVVEVGAAMGTLWPELRKAYVEPLLHAAEAPQGPLWPCELALVLGMLDGIDQAGGGLGEVALGEALLEVMHLAALPSALSAAPFPCHCFVVAVSEPQRQPVVVPLAPRHAMDPNAAAVLGLGKDLTASPTLALLHSYRPLPNGMWAHDYSSLAATLRQEPYNVTLSYATSKDKRTQQSYLKTYSANWLQLPVTADMDGALFRHRDVIHRMNVTQ</sequence>
<evidence type="ECO:0000313" key="2">
    <source>
        <dbReference type="Proteomes" id="UP000485058"/>
    </source>
</evidence>
<accession>A0A699ZI92</accession>
<feature type="non-terminal residue" evidence="1">
    <location>
        <position position="228"/>
    </location>
</feature>
<gene>
    <name evidence="1" type="ORF">HaLaN_19388</name>
</gene>
<comment type="caution">
    <text evidence="1">The sequence shown here is derived from an EMBL/GenBank/DDBJ whole genome shotgun (WGS) entry which is preliminary data.</text>
</comment>
<protein>
    <submittedName>
        <fullName evidence="1">Mediator of rna polymerase ii transcription subunit 25-like isoform x6</fullName>
    </submittedName>
</protein>
<evidence type="ECO:0000313" key="1">
    <source>
        <dbReference type="EMBL" id="GFH21991.1"/>
    </source>
</evidence>